<reference evidence="1 2" key="1">
    <citation type="submission" date="2023-07" db="EMBL/GenBank/DDBJ databases">
        <title>Sorghum-associated microbial communities from plants grown in Nebraska, USA.</title>
        <authorList>
            <person name="Schachtman D."/>
        </authorList>
    </citation>
    <scope>NUCLEOTIDE SEQUENCE [LARGE SCALE GENOMIC DNA]</scope>
    <source>
        <strain evidence="1 2">BE57</strain>
    </source>
</reference>
<dbReference type="Proteomes" id="UP001264980">
    <property type="component" value="Unassembled WGS sequence"/>
</dbReference>
<proteinExistence type="predicted"/>
<evidence type="ECO:0000313" key="1">
    <source>
        <dbReference type="EMBL" id="MDR6804243.1"/>
    </source>
</evidence>
<sequence>MLLLDEAVENFDLFTRLFCYIHIAVDRTSTLRFDKQINGLDAVKVWNDYCCYH</sequence>
<protein>
    <submittedName>
        <fullName evidence="1">Uncharacterized protein</fullName>
    </submittedName>
</protein>
<organism evidence="1 2">
    <name type="scientific">Dyadobacter fermentans</name>
    <dbReference type="NCBI Taxonomy" id="94254"/>
    <lineage>
        <taxon>Bacteria</taxon>
        <taxon>Pseudomonadati</taxon>
        <taxon>Bacteroidota</taxon>
        <taxon>Cytophagia</taxon>
        <taxon>Cytophagales</taxon>
        <taxon>Spirosomataceae</taxon>
        <taxon>Dyadobacter</taxon>
    </lineage>
</organism>
<dbReference type="EMBL" id="JAVDTI010000001">
    <property type="protein sequence ID" value="MDR6804243.1"/>
    <property type="molecule type" value="Genomic_DNA"/>
</dbReference>
<accession>A0ABU1QSW2</accession>
<keyword evidence="2" id="KW-1185">Reference proteome</keyword>
<evidence type="ECO:0000313" key="2">
    <source>
        <dbReference type="Proteomes" id="UP001264980"/>
    </source>
</evidence>
<comment type="caution">
    <text evidence="1">The sequence shown here is derived from an EMBL/GenBank/DDBJ whole genome shotgun (WGS) entry which is preliminary data.</text>
</comment>
<gene>
    <name evidence="1" type="ORF">J2W84_001280</name>
</gene>
<name>A0ABU1QSW2_9BACT</name>